<gene>
    <name evidence="3" type="ORF">VTL71DRAFT_6263</name>
</gene>
<dbReference type="Pfam" id="PF12697">
    <property type="entry name" value="Abhydrolase_6"/>
    <property type="match status" value="1"/>
</dbReference>
<sequence length="376" mass="41984">MLCNRLIFLAIAFASKSLCWEISSAGQTNKETLASREYFYIGGRYVNTSSGHLFVDQMYVEKLTPNETWQPYPLVFIHGQAQTGTNWLNKPDGNPGWASFFLKEGYEVYIVDQTARGRSAWNPAGGTNMTMYSAEIIEQRFTAAKNFDLWPQAKLHTQWPGTGLIGDPTFDQYYASNVQFQTNTVVQEMNMQAAGSALLDKTGPAVLISHSQGGLMPWLIADIVPDFVKAIVAIEPSGPPFTDVIFRTERTRPWGLTNIPLTYFPMPMNLSTPLQTENVPNNSPNLQTCIIQAEPARQLVNLKNIPVLVENGEASYHAAYDDCTWKFLVQAGVPAERMRMNDLGIYGNGHLQFLEKNSDEIAAVLNAWIKKKVASK</sequence>
<accession>A0ABR4BZV0</accession>
<feature type="chain" id="PRO_5045674584" description="AB hydrolase-1 domain-containing protein" evidence="1">
    <location>
        <begin position="20"/>
        <end position="376"/>
    </location>
</feature>
<protein>
    <recommendedName>
        <fullName evidence="2">AB hydrolase-1 domain-containing protein</fullName>
    </recommendedName>
</protein>
<feature type="signal peptide" evidence="1">
    <location>
        <begin position="1"/>
        <end position="19"/>
    </location>
</feature>
<dbReference type="InterPro" id="IPR000073">
    <property type="entry name" value="AB_hydrolase_1"/>
</dbReference>
<evidence type="ECO:0000259" key="2">
    <source>
        <dbReference type="Pfam" id="PF12697"/>
    </source>
</evidence>
<proteinExistence type="predicted"/>
<organism evidence="3 4">
    <name type="scientific">Oculimacula yallundae</name>
    <dbReference type="NCBI Taxonomy" id="86028"/>
    <lineage>
        <taxon>Eukaryota</taxon>
        <taxon>Fungi</taxon>
        <taxon>Dikarya</taxon>
        <taxon>Ascomycota</taxon>
        <taxon>Pezizomycotina</taxon>
        <taxon>Leotiomycetes</taxon>
        <taxon>Helotiales</taxon>
        <taxon>Ploettnerulaceae</taxon>
        <taxon>Oculimacula</taxon>
    </lineage>
</organism>
<dbReference type="EMBL" id="JAZHXI010000016">
    <property type="protein sequence ID" value="KAL2063191.1"/>
    <property type="molecule type" value="Genomic_DNA"/>
</dbReference>
<dbReference type="SUPFAM" id="SSF53474">
    <property type="entry name" value="alpha/beta-Hydrolases"/>
    <property type="match status" value="1"/>
</dbReference>
<dbReference type="Proteomes" id="UP001595075">
    <property type="component" value="Unassembled WGS sequence"/>
</dbReference>
<keyword evidence="4" id="KW-1185">Reference proteome</keyword>
<dbReference type="InterPro" id="IPR050228">
    <property type="entry name" value="Carboxylesterase_BioH"/>
</dbReference>
<evidence type="ECO:0000256" key="1">
    <source>
        <dbReference type="SAM" id="SignalP"/>
    </source>
</evidence>
<dbReference type="PANTHER" id="PTHR43194:SF4">
    <property type="entry name" value="AB HYDROLASE-1 DOMAIN-CONTAINING PROTEIN"/>
    <property type="match status" value="1"/>
</dbReference>
<feature type="domain" description="AB hydrolase-1" evidence="2">
    <location>
        <begin position="74"/>
        <end position="267"/>
    </location>
</feature>
<evidence type="ECO:0000313" key="3">
    <source>
        <dbReference type="EMBL" id="KAL2063191.1"/>
    </source>
</evidence>
<comment type="caution">
    <text evidence="3">The sequence shown here is derived from an EMBL/GenBank/DDBJ whole genome shotgun (WGS) entry which is preliminary data.</text>
</comment>
<reference evidence="3 4" key="1">
    <citation type="journal article" date="2024" name="Commun. Biol.">
        <title>Comparative genomic analysis of thermophilic fungi reveals convergent evolutionary adaptations and gene losses.</title>
        <authorList>
            <person name="Steindorff A.S."/>
            <person name="Aguilar-Pontes M.V."/>
            <person name="Robinson A.J."/>
            <person name="Andreopoulos B."/>
            <person name="LaButti K."/>
            <person name="Kuo A."/>
            <person name="Mondo S."/>
            <person name="Riley R."/>
            <person name="Otillar R."/>
            <person name="Haridas S."/>
            <person name="Lipzen A."/>
            <person name="Grimwood J."/>
            <person name="Schmutz J."/>
            <person name="Clum A."/>
            <person name="Reid I.D."/>
            <person name="Moisan M.C."/>
            <person name="Butler G."/>
            <person name="Nguyen T.T.M."/>
            <person name="Dewar K."/>
            <person name="Conant G."/>
            <person name="Drula E."/>
            <person name="Henrissat B."/>
            <person name="Hansel C."/>
            <person name="Singer S."/>
            <person name="Hutchinson M.I."/>
            <person name="de Vries R.P."/>
            <person name="Natvig D.O."/>
            <person name="Powell A.J."/>
            <person name="Tsang A."/>
            <person name="Grigoriev I.V."/>
        </authorList>
    </citation>
    <scope>NUCLEOTIDE SEQUENCE [LARGE SCALE GENOMIC DNA]</scope>
    <source>
        <strain evidence="3 4">CBS 494.80</strain>
    </source>
</reference>
<keyword evidence="1" id="KW-0732">Signal</keyword>
<dbReference type="PANTHER" id="PTHR43194">
    <property type="entry name" value="HYDROLASE ALPHA/BETA FOLD FAMILY"/>
    <property type="match status" value="1"/>
</dbReference>
<dbReference type="Gene3D" id="3.40.50.1820">
    <property type="entry name" value="alpha/beta hydrolase"/>
    <property type="match status" value="1"/>
</dbReference>
<name>A0ABR4BZV0_9HELO</name>
<dbReference type="InterPro" id="IPR029058">
    <property type="entry name" value="AB_hydrolase_fold"/>
</dbReference>
<evidence type="ECO:0000313" key="4">
    <source>
        <dbReference type="Proteomes" id="UP001595075"/>
    </source>
</evidence>
<dbReference type="CDD" id="cd12809">
    <property type="entry name" value="Esterase_713_like-2"/>
    <property type="match status" value="1"/>
</dbReference>